<organism evidence="1 2">
    <name type="scientific">Mucor flavus</name>
    <dbReference type="NCBI Taxonomy" id="439312"/>
    <lineage>
        <taxon>Eukaryota</taxon>
        <taxon>Fungi</taxon>
        <taxon>Fungi incertae sedis</taxon>
        <taxon>Mucoromycota</taxon>
        <taxon>Mucoromycotina</taxon>
        <taxon>Mucoromycetes</taxon>
        <taxon>Mucorales</taxon>
        <taxon>Mucorineae</taxon>
        <taxon>Mucoraceae</taxon>
        <taxon>Mucor</taxon>
    </lineage>
</organism>
<dbReference type="Proteomes" id="UP001473302">
    <property type="component" value="Unassembled WGS sequence"/>
</dbReference>
<name>A0ABP9YME7_9FUNG</name>
<comment type="caution">
    <text evidence="1">The sequence shown here is derived from an EMBL/GenBank/DDBJ whole genome shotgun (WGS) entry which is preliminary data.</text>
</comment>
<protein>
    <submittedName>
        <fullName evidence="1">Uncharacterized protein</fullName>
    </submittedName>
</protein>
<evidence type="ECO:0000313" key="2">
    <source>
        <dbReference type="Proteomes" id="UP001473302"/>
    </source>
</evidence>
<accession>A0ABP9YME7</accession>
<evidence type="ECO:0000313" key="1">
    <source>
        <dbReference type="EMBL" id="GAA5808043.1"/>
    </source>
</evidence>
<gene>
    <name evidence="1" type="ORF">MFLAVUS_001425</name>
</gene>
<keyword evidence="2" id="KW-1185">Reference proteome</keyword>
<reference evidence="1 2" key="1">
    <citation type="submission" date="2024-04" db="EMBL/GenBank/DDBJ databases">
        <title>genome sequences of Mucor flavus KT1a and Helicostylum pulchrum KT1b strains isolated from the surface of a dry-aged beef.</title>
        <authorList>
            <person name="Toyotome T."/>
            <person name="Hosono M."/>
            <person name="Torimaru M."/>
            <person name="Fukuda K."/>
            <person name="Mikami N."/>
        </authorList>
    </citation>
    <scope>NUCLEOTIDE SEQUENCE [LARGE SCALE GENOMIC DNA]</scope>
    <source>
        <strain evidence="1 2">KT1a</strain>
    </source>
</reference>
<sequence length="312" mass="36644">MSNITHLDIPVLKLIYVNLNLQDKFEFSLTNKSFDSIFYVNCRLLDTIFTVDHDCGYYRGDFLYQNIVKINVISSVVNMNYLIKFNHLRDLNIPQMEFSDREKANAFLLRLPLTLRSITVWNQSTKEFFEKAATDHQRTFHLYLPQLGITQYRAVLKKIPFGRDAVLANPVIEDVERLKDLFMHSILQSQQCNWLFITKVKVFYCKAKEIDEGSYTLVISKHNAGRGERLWCEIRFGYRKFEVTVVGGHYNNDNSGLYSFSKKEARQHIARDTRFTLFSPVVTAETKHQPKPFIKKNSSNEWMFQSMLFSNK</sequence>
<proteinExistence type="predicted"/>
<dbReference type="EMBL" id="BAABUK010000003">
    <property type="protein sequence ID" value="GAA5808043.1"/>
    <property type="molecule type" value="Genomic_DNA"/>
</dbReference>